<dbReference type="PANTHER" id="PTHR43586">
    <property type="entry name" value="CYSTEINE DESULFURASE"/>
    <property type="match status" value="1"/>
</dbReference>
<comment type="catalytic activity">
    <reaction evidence="4">
        <text>(sulfur carrier)-H + L-cysteine = (sulfur carrier)-SH + L-alanine</text>
        <dbReference type="Rhea" id="RHEA:43892"/>
        <dbReference type="Rhea" id="RHEA-COMP:14737"/>
        <dbReference type="Rhea" id="RHEA-COMP:14739"/>
        <dbReference type="ChEBI" id="CHEBI:29917"/>
        <dbReference type="ChEBI" id="CHEBI:35235"/>
        <dbReference type="ChEBI" id="CHEBI:57972"/>
        <dbReference type="ChEBI" id="CHEBI:64428"/>
        <dbReference type="EC" id="2.8.1.7"/>
    </reaction>
</comment>
<proteinExistence type="inferred from homology"/>
<dbReference type="InterPro" id="IPR015422">
    <property type="entry name" value="PyrdxlP-dep_Trfase_small"/>
</dbReference>
<evidence type="ECO:0000256" key="2">
    <source>
        <dbReference type="ARBA" id="ARBA00010447"/>
    </source>
</evidence>
<gene>
    <name evidence="7" type="ORF">MGM1_4670</name>
</gene>
<dbReference type="EMBL" id="CP007711">
    <property type="protein sequence ID" value="AIV03833.1"/>
    <property type="molecule type" value="Genomic_DNA"/>
</dbReference>
<keyword evidence="7" id="KW-0032">Aminotransferase</keyword>
<keyword evidence="3" id="KW-0663">Pyridoxal phosphate</keyword>
<keyword evidence="8" id="KW-1185">Reference proteome</keyword>
<sequence>MTDKEVLKIREDFAWFKHNNHLTYLDSSATSLKPIQVLDAMNYYYNFLCTNPHNNDSVFAYKTADLIAKSRKTLAQLLNVKPVEIIFTPGATYSLNLAANAIKDFVGENDEVVITYAEHTSNLLPWQNICHEKKAKLIFAGSEFFINENDIISKVNKKTKVISFANASNVLAYNLDYLKIAIEAKKINPDVIIVVDATQAVPHQKHDLSSGLIDFLAFSGHKMLGPTGIGVCYINHKWEEKIRPLVYGGGMNAIVEPNRYTYAILPDKFEAGTANVAGIIGLARAVEYLNDLGWDKIEQHERELKDYLDEQLSQIPNLEYYNKKAKLPIVFFNMKGVSSQDFASYLGSHDIIVRAGLSCAKLSYKITKVNGAVRASFYLYNTKSDIDKLVKILKSYKKGDELTHVII</sequence>
<comment type="cofactor">
    <cofactor evidence="1 5">
        <name>pyridoxal 5'-phosphate</name>
        <dbReference type="ChEBI" id="CHEBI:597326"/>
    </cofactor>
</comment>
<protein>
    <submittedName>
        <fullName evidence="7">Aminotransferase NifS</fullName>
    </submittedName>
</protein>
<reference evidence="7 8" key="1">
    <citation type="journal article" date="2014" name="PLoS ONE">
        <title>An emerging Mycoplasma associated with trichomoniasis, vaginal infection and disease.</title>
        <authorList>
            <consortium name="Vaginal Microbiome Consortium"/>
            <person name="Fettweis J.M."/>
            <person name="Serrano M.G."/>
            <person name="Huang B."/>
            <person name="Brooks J.P."/>
            <person name="Glascock A.L."/>
            <person name="Sheth N.U."/>
            <person name="Strauss J.F.III."/>
            <person name="Jefferson K.K."/>
            <person name="Buck G.A."/>
        </authorList>
    </citation>
    <scope>NUCLEOTIDE SEQUENCE [LARGE SCALE GENOMIC DNA]</scope>
    <source>
        <strain evidence="7 8">VCU_M1</strain>
    </source>
</reference>
<evidence type="ECO:0000256" key="4">
    <source>
        <dbReference type="ARBA" id="ARBA00050776"/>
    </source>
</evidence>
<dbReference type="PANTHER" id="PTHR43586:SF8">
    <property type="entry name" value="CYSTEINE DESULFURASE 1, CHLOROPLASTIC"/>
    <property type="match status" value="1"/>
</dbReference>
<dbReference type="PROSITE" id="PS00595">
    <property type="entry name" value="AA_TRANSFER_CLASS_5"/>
    <property type="match status" value="1"/>
</dbReference>
<dbReference type="HOGENOM" id="CLU_003433_2_5_14"/>
<dbReference type="eggNOG" id="COG0520">
    <property type="taxonomic scope" value="Bacteria"/>
</dbReference>
<dbReference type="AlphaFoldDB" id="A0A097STB1"/>
<name>A0A097STB1_9BACT</name>
<evidence type="ECO:0000313" key="7">
    <source>
        <dbReference type="EMBL" id="AIV03833.1"/>
    </source>
</evidence>
<dbReference type="GO" id="GO:0008483">
    <property type="term" value="F:transaminase activity"/>
    <property type="evidence" value="ECO:0007669"/>
    <property type="project" value="UniProtKB-KW"/>
</dbReference>
<dbReference type="Proteomes" id="UP000030066">
    <property type="component" value="Chromosome"/>
</dbReference>
<dbReference type="Gene3D" id="3.90.1150.10">
    <property type="entry name" value="Aspartate Aminotransferase, domain 1"/>
    <property type="match status" value="1"/>
</dbReference>
<evidence type="ECO:0000256" key="5">
    <source>
        <dbReference type="RuleBase" id="RU004504"/>
    </source>
</evidence>
<evidence type="ECO:0000256" key="1">
    <source>
        <dbReference type="ARBA" id="ARBA00001933"/>
    </source>
</evidence>
<dbReference type="Pfam" id="PF00266">
    <property type="entry name" value="Aminotran_5"/>
    <property type="match status" value="1"/>
</dbReference>
<evidence type="ECO:0000256" key="3">
    <source>
        <dbReference type="ARBA" id="ARBA00022898"/>
    </source>
</evidence>
<dbReference type="Gene3D" id="3.40.640.10">
    <property type="entry name" value="Type I PLP-dependent aspartate aminotransferase-like (Major domain)"/>
    <property type="match status" value="1"/>
</dbReference>
<dbReference type="InterPro" id="IPR015424">
    <property type="entry name" value="PyrdxlP-dep_Trfase"/>
</dbReference>
<dbReference type="SUPFAM" id="SSF53383">
    <property type="entry name" value="PLP-dependent transferases"/>
    <property type="match status" value="1"/>
</dbReference>
<organism evidence="7 8">
    <name type="scientific">Candidatus Malacoplasma girerdii</name>
    <dbReference type="NCBI Taxonomy" id="1318617"/>
    <lineage>
        <taxon>Bacteria</taxon>
        <taxon>Bacillati</taxon>
        <taxon>Mycoplasmatota</taxon>
        <taxon>Mycoplasmoidales</taxon>
        <taxon>Mycoplasmoidaceae</taxon>
        <taxon>Malacoplasma</taxon>
    </lineage>
</organism>
<dbReference type="InterPro" id="IPR020578">
    <property type="entry name" value="Aminotrans_V_PyrdxlP_BS"/>
</dbReference>
<dbReference type="KEGG" id="mgj:MGM1_4670"/>
<feature type="domain" description="Aminotransferase class V" evidence="6">
    <location>
        <begin position="23"/>
        <end position="389"/>
    </location>
</feature>
<dbReference type="InterPro" id="IPR015421">
    <property type="entry name" value="PyrdxlP-dep_Trfase_major"/>
</dbReference>
<dbReference type="InterPro" id="IPR000192">
    <property type="entry name" value="Aminotrans_V_dom"/>
</dbReference>
<evidence type="ECO:0000313" key="8">
    <source>
        <dbReference type="Proteomes" id="UP000030066"/>
    </source>
</evidence>
<dbReference type="STRING" id="1318617.MGM1_4670"/>
<comment type="similarity">
    <text evidence="2">Belongs to the class-V pyridoxal-phosphate-dependent aminotransferase family. Csd subfamily.</text>
</comment>
<accession>A0A097STB1</accession>
<keyword evidence="7" id="KW-0808">Transferase</keyword>
<dbReference type="GO" id="GO:0031071">
    <property type="term" value="F:cysteine desulfurase activity"/>
    <property type="evidence" value="ECO:0007669"/>
    <property type="project" value="UniProtKB-EC"/>
</dbReference>
<evidence type="ECO:0000259" key="6">
    <source>
        <dbReference type="Pfam" id="PF00266"/>
    </source>
</evidence>